<protein>
    <recommendedName>
        <fullName evidence="3">DNA (cytosine-5-)-methyltransferase</fullName>
    </recommendedName>
</protein>
<evidence type="ECO:0000313" key="2">
    <source>
        <dbReference type="Proteomes" id="UP000093343"/>
    </source>
</evidence>
<gene>
    <name evidence="1" type="ORF">FLP_13245</name>
</gene>
<dbReference type="RefSeq" id="WP_065449961.1">
    <property type="nucleotide sequence ID" value="NZ_LVEN01000027.1"/>
</dbReference>
<evidence type="ECO:0000313" key="1">
    <source>
        <dbReference type="EMBL" id="OCB73641.1"/>
    </source>
</evidence>
<proteinExistence type="predicted"/>
<dbReference type="EMBL" id="LVEN01000027">
    <property type="protein sequence ID" value="OCB73641.1"/>
    <property type="molecule type" value="Genomic_DNA"/>
</dbReference>
<evidence type="ECO:0008006" key="3">
    <source>
        <dbReference type="Google" id="ProtNLM"/>
    </source>
</evidence>
<accession>A0ABX2XI46</accession>
<sequence>MFKSLQAKRAQLIKETDPDRIYVENVRSFFNISTRWARFLCKIAVRQGIFRRKFAVECKNENCTRIIKVYNNLNDIPEEINCFTCELEGKEKFTFKTEDLNILEYYQYIEYGH</sequence>
<comment type="caution">
    <text evidence="1">The sequence shown here is derived from an EMBL/GenBank/DDBJ whole genome shotgun (WGS) entry which is preliminary data.</text>
</comment>
<name>A0ABX2XI46_9FLAO</name>
<dbReference type="Proteomes" id="UP000093343">
    <property type="component" value="Unassembled WGS sequence"/>
</dbReference>
<organism evidence="1 2">
    <name type="scientific">Flavobacterium piscis</name>
    <dbReference type="NCBI Taxonomy" id="1114874"/>
    <lineage>
        <taxon>Bacteria</taxon>
        <taxon>Pseudomonadati</taxon>
        <taxon>Bacteroidota</taxon>
        <taxon>Flavobacteriia</taxon>
        <taxon>Flavobacteriales</taxon>
        <taxon>Flavobacteriaceae</taxon>
        <taxon>Flavobacterium</taxon>
    </lineage>
</organism>
<reference evidence="2" key="1">
    <citation type="submission" date="2016-03" db="EMBL/GenBank/DDBJ databases">
        <title>Draft genome sequence of Paenibacillus glacialis DSM 22343.</title>
        <authorList>
            <person name="Shin S.-K."/>
            <person name="Yi H."/>
        </authorList>
    </citation>
    <scope>NUCLEOTIDE SEQUENCE [LARGE SCALE GENOMIC DNA]</scope>
    <source>
        <strain evidence="2">CCUG 60099</strain>
    </source>
</reference>
<keyword evidence="2" id="KW-1185">Reference proteome</keyword>